<dbReference type="PANTHER" id="PTHR43048">
    <property type="entry name" value="METHYLMALONYL-COA EPIMERASE"/>
    <property type="match status" value="1"/>
</dbReference>
<dbReference type="InterPro" id="IPR037523">
    <property type="entry name" value="VOC_core"/>
</dbReference>
<dbReference type="PANTHER" id="PTHR43048:SF3">
    <property type="entry name" value="METHYLMALONYL-COA EPIMERASE, MITOCHONDRIAL"/>
    <property type="match status" value="1"/>
</dbReference>
<name>A0A9W6Q951_9ACTN</name>
<accession>A0A9W6Q951</accession>
<feature type="domain" description="VOC" evidence="2">
    <location>
        <begin position="7"/>
        <end position="138"/>
    </location>
</feature>
<dbReference type="PROSITE" id="PS00934">
    <property type="entry name" value="GLYOXALASE_I_1"/>
    <property type="match status" value="1"/>
</dbReference>
<organism evidence="3 4">
    <name type="scientific">Kitasatospora phosalacinea</name>
    <dbReference type="NCBI Taxonomy" id="2065"/>
    <lineage>
        <taxon>Bacteria</taxon>
        <taxon>Bacillati</taxon>
        <taxon>Actinomycetota</taxon>
        <taxon>Actinomycetes</taxon>
        <taxon>Kitasatosporales</taxon>
        <taxon>Streptomycetaceae</taxon>
        <taxon>Kitasatospora</taxon>
    </lineage>
</organism>
<dbReference type="GO" id="GO:0046491">
    <property type="term" value="P:L-methylmalonyl-CoA metabolic process"/>
    <property type="evidence" value="ECO:0007669"/>
    <property type="project" value="TreeGrafter"/>
</dbReference>
<dbReference type="EMBL" id="BSSA01000009">
    <property type="protein sequence ID" value="GLW70768.1"/>
    <property type="molecule type" value="Genomic_DNA"/>
</dbReference>
<dbReference type="PROSITE" id="PS51819">
    <property type="entry name" value="VOC"/>
    <property type="match status" value="1"/>
</dbReference>
<dbReference type="Pfam" id="PF00903">
    <property type="entry name" value="Glyoxalase"/>
    <property type="match status" value="1"/>
</dbReference>
<evidence type="ECO:0000259" key="2">
    <source>
        <dbReference type="PROSITE" id="PS51819"/>
    </source>
</evidence>
<dbReference type="GO" id="GO:0004493">
    <property type="term" value="F:methylmalonyl-CoA epimerase activity"/>
    <property type="evidence" value="ECO:0007669"/>
    <property type="project" value="TreeGrafter"/>
</dbReference>
<protein>
    <recommendedName>
        <fullName evidence="2">VOC domain-containing protein</fullName>
    </recommendedName>
</protein>
<gene>
    <name evidence="3" type="ORF">Kpho02_30670</name>
</gene>
<sequence>MAPIVHRPHHTAFTVSDLDASKAFYAHFGFRLVAEWAKADKSLTISHLRQDDGYVLELFHYAENSAPGVERPVFTVGNNLPEIGVKHLGFTVPDLAAAREAAIAAGIGEVTEIKRGRTLVDFFFVIDPDGMYVEVVHDARELDPTAPLLLGDEG</sequence>
<comment type="caution">
    <text evidence="3">The sequence shown here is derived from an EMBL/GenBank/DDBJ whole genome shotgun (WGS) entry which is preliminary data.</text>
</comment>
<dbReference type="InterPro" id="IPR051785">
    <property type="entry name" value="MMCE/EMCE_epimerase"/>
</dbReference>
<dbReference type="GO" id="GO:0004462">
    <property type="term" value="F:lactoylglutathione lyase activity"/>
    <property type="evidence" value="ECO:0007669"/>
    <property type="project" value="InterPro"/>
</dbReference>
<dbReference type="RefSeq" id="WP_285736588.1">
    <property type="nucleotide sequence ID" value="NZ_BSSA01000009.1"/>
</dbReference>
<dbReference type="GO" id="GO:0046872">
    <property type="term" value="F:metal ion binding"/>
    <property type="evidence" value="ECO:0007669"/>
    <property type="project" value="UniProtKB-KW"/>
</dbReference>
<dbReference type="Proteomes" id="UP001165041">
    <property type="component" value="Unassembled WGS sequence"/>
</dbReference>
<evidence type="ECO:0000256" key="1">
    <source>
        <dbReference type="ARBA" id="ARBA00022723"/>
    </source>
</evidence>
<dbReference type="AlphaFoldDB" id="A0A9W6Q951"/>
<dbReference type="SUPFAM" id="SSF54593">
    <property type="entry name" value="Glyoxalase/Bleomycin resistance protein/Dihydroxybiphenyl dioxygenase"/>
    <property type="match status" value="1"/>
</dbReference>
<dbReference type="InterPro" id="IPR029068">
    <property type="entry name" value="Glyas_Bleomycin-R_OHBP_Dase"/>
</dbReference>
<evidence type="ECO:0000313" key="4">
    <source>
        <dbReference type="Proteomes" id="UP001165041"/>
    </source>
</evidence>
<dbReference type="InterPro" id="IPR018146">
    <property type="entry name" value="Glyoxalase_1_CS"/>
</dbReference>
<keyword evidence="1" id="KW-0479">Metal-binding</keyword>
<dbReference type="InterPro" id="IPR004360">
    <property type="entry name" value="Glyas_Fos-R_dOase_dom"/>
</dbReference>
<evidence type="ECO:0000313" key="3">
    <source>
        <dbReference type="EMBL" id="GLW70768.1"/>
    </source>
</evidence>
<dbReference type="Gene3D" id="3.10.180.10">
    <property type="entry name" value="2,3-Dihydroxybiphenyl 1,2-Dioxygenase, domain 1"/>
    <property type="match status" value="1"/>
</dbReference>
<reference evidence="3" key="1">
    <citation type="submission" date="2023-02" db="EMBL/GenBank/DDBJ databases">
        <title>Kitasatospora phosalacinea NBRC 14627.</title>
        <authorList>
            <person name="Ichikawa N."/>
            <person name="Sato H."/>
            <person name="Tonouchi N."/>
        </authorList>
    </citation>
    <scope>NUCLEOTIDE SEQUENCE</scope>
    <source>
        <strain evidence="3">NBRC 14627</strain>
    </source>
</reference>
<proteinExistence type="predicted"/>